<feature type="binding site" evidence="6">
    <location>
        <begin position="129"/>
        <end position="130"/>
    </location>
    <ligand>
        <name>S-adenosyl-L-methionine</name>
        <dbReference type="ChEBI" id="CHEBI:59789"/>
    </ligand>
</feature>
<evidence type="ECO:0000313" key="8">
    <source>
        <dbReference type="Proteomes" id="UP000468901"/>
    </source>
</evidence>
<dbReference type="Proteomes" id="UP000468901">
    <property type="component" value="Unassembled WGS sequence"/>
</dbReference>
<evidence type="ECO:0000256" key="4">
    <source>
        <dbReference type="ARBA" id="ARBA00022679"/>
    </source>
</evidence>
<dbReference type="RefSeq" id="WP_152217591.1">
    <property type="nucleotide sequence ID" value="NZ_WESC01000021.1"/>
</dbReference>
<feature type="binding site" evidence="6">
    <location>
        <position position="76"/>
    </location>
    <ligand>
        <name>S-adenosyl-L-methionine</name>
        <dbReference type="ChEBI" id="CHEBI:59789"/>
    </ligand>
</feature>
<sequence length="220" mass="23940">MTQHLVNDAESFAVAAHVSRETITRLQTYEALLRKWQASINLVAPSTLPDVWSRHFWDSAQLAALAPNATSWLDLGSGAGFPGLVIVILLANRPGFTIHLVESDQRKSIFLREVIRATGAPAIVHTVRIEQFAWPDGEPLPDVISARALASLPKLLGWASSFWGKATIGLFLKGQGASAELTESAKDWIFESEAIASQSDPSGTVLKLWGLRHANPGLER</sequence>
<comment type="caution">
    <text evidence="7">The sequence shown here is derived from an EMBL/GenBank/DDBJ whole genome shotgun (WGS) entry which is preliminary data.</text>
</comment>
<dbReference type="NCBIfam" id="TIGR00138">
    <property type="entry name" value="rsmG_gidB"/>
    <property type="match status" value="1"/>
</dbReference>
<organism evidence="7 8">
    <name type="scientific">Parvibaculum sedimenti</name>
    <dbReference type="NCBI Taxonomy" id="2608632"/>
    <lineage>
        <taxon>Bacteria</taxon>
        <taxon>Pseudomonadati</taxon>
        <taxon>Pseudomonadota</taxon>
        <taxon>Alphaproteobacteria</taxon>
        <taxon>Hyphomicrobiales</taxon>
        <taxon>Parvibaculaceae</taxon>
        <taxon>Parvibaculum</taxon>
    </lineage>
</organism>
<proteinExistence type="inferred from homology"/>
<dbReference type="PANTHER" id="PTHR31760">
    <property type="entry name" value="S-ADENOSYL-L-METHIONINE-DEPENDENT METHYLTRANSFERASES SUPERFAMILY PROTEIN"/>
    <property type="match status" value="1"/>
</dbReference>
<keyword evidence="2 6" id="KW-0698">rRNA processing</keyword>
<dbReference type="PANTHER" id="PTHR31760:SF0">
    <property type="entry name" value="S-ADENOSYL-L-METHIONINE-DEPENDENT METHYLTRANSFERASES SUPERFAMILY PROTEIN"/>
    <property type="match status" value="1"/>
</dbReference>
<comment type="similarity">
    <text evidence="6">Belongs to the methyltransferase superfamily. RNA methyltransferase RsmG family.</text>
</comment>
<dbReference type="AlphaFoldDB" id="A0A6N6VCU9"/>
<dbReference type="PIRSF" id="PIRSF003078">
    <property type="entry name" value="GidB"/>
    <property type="match status" value="1"/>
</dbReference>
<dbReference type="EMBL" id="WESC01000021">
    <property type="protein sequence ID" value="KAB7738506.1"/>
    <property type="molecule type" value="Genomic_DNA"/>
</dbReference>
<accession>A0A6N6VCU9</accession>
<feature type="binding site" evidence="6">
    <location>
        <position position="147"/>
    </location>
    <ligand>
        <name>S-adenosyl-L-methionine</name>
        <dbReference type="ChEBI" id="CHEBI:59789"/>
    </ligand>
</feature>
<comment type="function">
    <text evidence="6">Specifically methylates the N7 position of guanine in position 527 of 16S rRNA.</text>
</comment>
<evidence type="ECO:0000256" key="1">
    <source>
        <dbReference type="ARBA" id="ARBA00022490"/>
    </source>
</evidence>
<evidence type="ECO:0000256" key="3">
    <source>
        <dbReference type="ARBA" id="ARBA00022603"/>
    </source>
</evidence>
<evidence type="ECO:0000256" key="5">
    <source>
        <dbReference type="ARBA" id="ARBA00022691"/>
    </source>
</evidence>
<keyword evidence="4 6" id="KW-0808">Transferase</keyword>
<protein>
    <recommendedName>
        <fullName evidence="6">Ribosomal RNA small subunit methyltransferase G</fullName>
        <ecNumber evidence="6">2.1.1.170</ecNumber>
    </recommendedName>
    <alternativeName>
        <fullName evidence="6">16S rRNA 7-methylguanosine methyltransferase</fullName>
        <shortName evidence="6">16S rRNA m7G methyltransferase</shortName>
    </alternativeName>
</protein>
<comment type="catalytic activity">
    <reaction evidence="6">
        <text>guanosine(527) in 16S rRNA + S-adenosyl-L-methionine = N(7)-methylguanosine(527) in 16S rRNA + S-adenosyl-L-homocysteine</text>
        <dbReference type="Rhea" id="RHEA:42732"/>
        <dbReference type="Rhea" id="RHEA-COMP:10209"/>
        <dbReference type="Rhea" id="RHEA-COMP:10210"/>
        <dbReference type="ChEBI" id="CHEBI:57856"/>
        <dbReference type="ChEBI" id="CHEBI:59789"/>
        <dbReference type="ChEBI" id="CHEBI:74269"/>
        <dbReference type="ChEBI" id="CHEBI:74480"/>
        <dbReference type="EC" id="2.1.1.170"/>
    </reaction>
</comment>
<reference evidence="7 8" key="1">
    <citation type="submission" date="2019-09" db="EMBL/GenBank/DDBJ databases">
        <title>Parvibaculum sedimenti sp. nov., isolated from sediment.</title>
        <authorList>
            <person name="Wang Y."/>
        </authorList>
    </citation>
    <scope>NUCLEOTIDE SEQUENCE [LARGE SCALE GENOMIC DNA]</scope>
    <source>
        <strain evidence="7 8">HXT-9</strain>
    </source>
</reference>
<dbReference type="Gene3D" id="3.40.50.150">
    <property type="entry name" value="Vaccinia Virus protein VP39"/>
    <property type="match status" value="1"/>
</dbReference>
<evidence type="ECO:0000256" key="2">
    <source>
        <dbReference type="ARBA" id="ARBA00022552"/>
    </source>
</evidence>
<dbReference type="GO" id="GO:0005829">
    <property type="term" value="C:cytosol"/>
    <property type="evidence" value="ECO:0007669"/>
    <property type="project" value="TreeGrafter"/>
</dbReference>
<dbReference type="EC" id="2.1.1.170" evidence="6"/>
<feature type="binding site" evidence="6">
    <location>
        <position position="81"/>
    </location>
    <ligand>
        <name>S-adenosyl-L-methionine</name>
        <dbReference type="ChEBI" id="CHEBI:59789"/>
    </ligand>
</feature>
<gene>
    <name evidence="6 7" type="primary">rsmG</name>
    <name evidence="7" type="ORF">F2P47_17030</name>
</gene>
<keyword evidence="1 6" id="KW-0963">Cytoplasm</keyword>
<dbReference type="InterPro" id="IPR029063">
    <property type="entry name" value="SAM-dependent_MTases_sf"/>
</dbReference>
<keyword evidence="8" id="KW-1185">Reference proteome</keyword>
<evidence type="ECO:0000256" key="6">
    <source>
        <dbReference type="HAMAP-Rule" id="MF_00074"/>
    </source>
</evidence>
<comment type="caution">
    <text evidence="6">Lacks conserved residue(s) required for the propagation of feature annotation.</text>
</comment>
<dbReference type="GO" id="GO:0070043">
    <property type="term" value="F:rRNA (guanine-N7-)-methyltransferase activity"/>
    <property type="evidence" value="ECO:0007669"/>
    <property type="project" value="UniProtKB-UniRule"/>
</dbReference>
<dbReference type="HAMAP" id="MF_00074">
    <property type="entry name" value="16SrRNA_methyltr_G"/>
    <property type="match status" value="1"/>
</dbReference>
<evidence type="ECO:0000313" key="7">
    <source>
        <dbReference type="EMBL" id="KAB7738506.1"/>
    </source>
</evidence>
<dbReference type="InterPro" id="IPR003682">
    <property type="entry name" value="rRNA_ssu_MeTfrase_G"/>
</dbReference>
<keyword evidence="3 6" id="KW-0489">Methyltransferase</keyword>
<keyword evidence="5 6" id="KW-0949">S-adenosyl-L-methionine</keyword>
<dbReference type="SUPFAM" id="SSF53335">
    <property type="entry name" value="S-adenosyl-L-methionine-dependent methyltransferases"/>
    <property type="match status" value="1"/>
</dbReference>
<dbReference type="Pfam" id="PF02527">
    <property type="entry name" value="GidB"/>
    <property type="match status" value="1"/>
</dbReference>
<comment type="subcellular location">
    <subcellularLocation>
        <location evidence="6">Cytoplasm</location>
    </subcellularLocation>
</comment>
<name>A0A6N6VCU9_9HYPH</name>